<sequence>MKITRFYGWTACLALAVLAGAFFYFSGRSKAVETRTVESGELQQTIVATGRVVTPARAELGAQVTATIHQVLVREGEVVEAGQRLLTLRDGESEASLGQAQAAVREAQARLQQLKGVSEPVSQQAVRQAQANLQVAQADWQRTQQLTQQGFFSQARLDDAQRNLDTARAALASAQTQAAANQPNGAETLLAQARLAQAQAALAAAQVRQTYMRLEAPFPATVLSRSAEPGSIAQPGKVLLTLAQRGETRLYVNVDEKQLPYLRPGLAAVAVADAYPSQPIAAQLYFVAPAIDPQRGTVEVRLQVADPPAFLKADMTVSVEMLVGKKTQTLKLASDAIRERDSAQPYVLAIQAGRVVRVPVQLGLRGVGMVEILQGLAAGDQVISATANVKPGERVRPLTVSKLGEAPLSLLSHYHAPPALGQA</sequence>
<dbReference type="NCBIfam" id="TIGR01730">
    <property type="entry name" value="RND_mfp"/>
    <property type="match status" value="1"/>
</dbReference>
<comment type="subcellular location">
    <subcellularLocation>
        <location evidence="1">Periplasm</location>
    </subcellularLocation>
</comment>
<proteinExistence type="inferred from homology"/>
<evidence type="ECO:0000256" key="7">
    <source>
        <dbReference type="SAM" id="Phobius"/>
    </source>
</evidence>
<feature type="domain" description="CusB-like beta-barrel" evidence="8">
    <location>
        <begin position="252"/>
        <end position="321"/>
    </location>
</feature>
<organism evidence="9 10">
    <name type="scientific">Parvibium lacunae</name>
    <dbReference type="NCBI Taxonomy" id="1888893"/>
    <lineage>
        <taxon>Bacteria</taxon>
        <taxon>Pseudomonadati</taxon>
        <taxon>Pseudomonadota</taxon>
        <taxon>Betaproteobacteria</taxon>
        <taxon>Burkholderiales</taxon>
        <taxon>Alcaligenaceae</taxon>
        <taxon>Parvibium</taxon>
    </lineage>
</organism>
<keyword evidence="7" id="KW-0812">Transmembrane</keyword>
<dbReference type="SUPFAM" id="SSF111369">
    <property type="entry name" value="HlyD-like secretion proteins"/>
    <property type="match status" value="3"/>
</dbReference>
<evidence type="ECO:0000256" key="4">
    <source>
        <dbReference type="ARBA" id="ARBA00022729"/>
    </source>
</evidence>
<evidence type="ECO:0000256" key="5">
    <source>
        <dbReference type="ARBA" id="ARBA00022764"/>
    </source>
</evidence>
<evidence type="ECO:0000256" key="2">
    <source>
        <dbReference type="ARBA" id="ARBA00009477"/>
    </source>
</evidence>
<dbReference type="InterPro" id="IPR050465">
    <property type="entry name" value="UPF0194_transport"/>
</dbReference>
<dbReference type="InterPro" id="IPR006143">
    <property type="entry name" value="RND_pump_MFP"/>
</dbReference>
<name>A0A368L0J5_9BURK</name>
<keyword evidence="5" id="KW-0574">Periplasm</keyword>
<dbReference type="GO" id="GO:0022857">
    <property type="term" value="F:transmembrane transporter activity"/>
    <property type="evidence" value="ECO:0007669"/>
    <property type="project" value="InterPro"/>
</dbReference>
<evidence type="ECO:0000256" key="1">
    <source>
        <dbReference type="ARBA" id="ARBA00004418"/>
    </source>
</evidence>
<keyword evidence="7" id="KW-1133">Transmembrane helix</keyword>
<dbReference type="Gene3D" id="1.10.287.470">
    <property type="entry name" value="Helix hairpin bin"/>
    <property type="match status" value="3"/>
</dbReference>
<keyword evidence="6" id="KW-0175">Coiled coil</keyword>
<dbReference type="Gene3D" id="2.40.30.170">
    <property type="match status" value="1"/>
</dbReference>
<protein>
    <submittedName>
        <fullName evidence="9">Efflux RND transporter periplasmic adaptor subunit</fullName>
    </submittedName>
</protein>
<evidence type="ECO:0000256" key="6">
    <source>
        <dbReference type="ARBA" id="ARBA00023054"/>
    </source>
</evidence>
<dbReference type="EMBL" id="QPGB01000004">
    <property type="protein sequence ID" value="RCS57083.1"/>
    <property type="molecule type" value="Genomic_DNA"/>
</dbReference>
<evidence type="ECO:0000256" key="3">
    <source>
        <dbReference type="ARBA" id="ARBA00010602"/>
    </source>
</evidence>
<evidence type="ECO:0000313" key="10">
    <source>
        <dbReference type="Proteomes" id="UP000252357"/>
    </source>
</evidence>
<keyword evidence="7" id="KW-0472">Membrane</keyword>
<dbReference type="InterPro" id="IPR058792">
    <property type="entry name" value="Beta-barrel_RND_2"/>
</dbReference>
<feature type="transmembrane region" description="Helical" evidence="7">
    <location>
        <begin position="6"/>
        <end position="25"/>
    </location>
</feature>
<evidence type="ECO:0000313" key="9">
    <source>
        <dbReference type="EMBL" id="RCS57083.1"/>
    </source>
</evidence>
<dbReference type="Proteomes" id="UP000252357">
    <property type="component" value="Unassembled WGS sequence"/>
</dbReference>
<dbReference type="GO" id="GO:0016020">
    <property type="term" value="C:membrane"/>
    <property type="evidence" value="ECO:0007669"/>
    <property type="project" value="InterPro"/>
</dbReference>
<dbReference type="Gene3D" id="2.40.420.20">
    <property type="match status" value="1"/>
</dbReference>
<comment type="similarity">
    <text evidence="3">Belongs to the UPF0194 family.</text>
</comment>
<dbReference type="Pfam" id="PF25954">
    <property type="entry name" value="Beta-barrel_RND_2"/>
    <property type="match status" value="1"/>
</dbReference>
<dbReference type="PRINTS" id="PR01490">
    <property type="entry name" value="RTXTOXIND"/>
</dbReference>
<dbReference type="GO" id="GO:0042597">
    <property type="term" value="C:periplasmic space"/>
    <property type="evidence" value="ECO:0007669"/>
    <property type="project" value="UniProtKB-SubCell"/>
</dbReference>
<comment type="similarity">
    <text evidence="2">Belongs to the membrane fusion protein (MFP) (TC 8.A.1) family.</text>
</comment>
<dbReference type="PANTHER" id="PTHR32347:SF29">
    <property type="entry name" value="UPF0194 MEMBRANE PROTEIN YBHG"/>
    <property type="match status" value="1"/>
</dbReference>
<keyword evidence="10" id="KW-1185">Reference proteome</keyword>
<accession>A0A368L0J5</accession>
<dbReference type="AlphaFoldDB" id="A0A368L0J5"/>
<reference evidence="9 10" key="1">
    <citation type="journal article" date="2018" name="Int. J. Syst. Evol. Microbiol.">
        <title>Parvibium lacunae gen. nov., sp. nov., a new member of the family Alcaligenaceae isolated from a freshwater pond.</title>
        <authorList>
            <person name="Chen W.M."/>
            <person name="Xie P.B."/>
            <person name="Hsu M.Y."/>
            <person name="Sheu S.Y."/>
        </authorList>
    </citation>
    <scope>NUCLEOTIDE SEQUENCE [LARGE SCALE GENOMIC DNA]</scope>
    <source>
        <strain evidence="9 10">KMB9</strain>
    </source>
</reference>
<dbReference type="OrthoDB" id="9806939at2"/>
<gene>
    <name evidence="9" type="ORF">DU000_09775</name>
</gene>
<dbReference type="PANTHER" id="PTHR32347">
    <property type="entry name" value="EFFLUX SYSTEM COMPONENT YKNX-RELATED"/>
    <property type="match status" value="1"/>
</dbReference>
<dbReference type="RefSeq" id="WP_114403225.1">
    <property type="nucleotide sequence ID" value="NZ_QPGB01000004.1"/>
</dbReference>
<comment type="caution">
    <text evidence="9">The sequence shown here is derived from an EMBL/GenBank/DDBJ whole genome shotgun (WGS) entry which is preliminary data.</text>
</comment>
<evidence type="ECO:0000259" key="8">
    <source>
        <dbReference type="Pfam" id="PF25954"/>
    </source>
</evidence>
<keyword evidence="4" id="KW-0732">Signal</keyword>
<dbReference type="Gene3D" id="2.40.50.100">
    <property type="match status" value="2"/>
</dbReference>